<name>A0A239C0M8_9ACTN</name>
<dbReference type="AlphaFoldDB" id="A0A239C0M8"/>
<evidence type="ECO:0000256" key="1">
    <source>
        <dbReference type="ARBA" id="ARBA00004141"/>
    </source>
</evidence>
<evidence type="ECO:0000256" key="5">
    <source>
        <dbReference type="SAM" id="Phobius"/>
    </source>
</evidence>
<proteinExistence type="predicted"/>
<evidence type="ECO:0000256" key="2">
    <source>
        <dbReference type="ARBA" id="ARBA00022692"/>
    </source>
</evidence>
<dbReference type="Proteomes" id="UP000198373">
    <property type="component" value="Unassembled WGS sequence"/>
</dbReference>
<protein>
    <submittedName>
        <fullName evidence="6">DoxX-like family protein</fullName>
    </submittedName>
</protein>
<evidence type="ECO:0000313" key="7">
    <source>
        <dbReference type="Proteomes" id="UP000198373"/>
    </source>
</evidence>
<feature type="transmembrane region" description="Helical" evidence="5">
    <location>
        <begin position="72"/>
        <end position="91"/>
    </location>
</feature>
<organism evidence="6 7">
    <name type="scientific">Geodermatophilus pulveris</name>
    <dbReference type="NCBI Taxonomy" id="1564159"/>
    <lineage>
        <taxon>Bacteria</taxon>
        <taxon>Bacillati</taxon>
        <taxon>Actinomycetota</taxon>
        <taxon>Actinomycetes</taxon>
        <taxon>Geodermatophilales</taxon>
        <taxon>Geodermatophilaceae</taxon>
        <taxon>Geodermatophilus</taxon>
    </lineage>
</organism>
<keyword evidence="4 5" id="KW-0472">Membrane</keyword>
<accession>A0A239C0M8</accession>
<reference evidence="7" key="1">
    <citation type="submission" date="2017-06" db="EMBL/GenBank/DDBJ databases">
        <authorList>
            <person name="Varghese N."/>
            <person name="Submissions S."/>
        </authorList>
    </citation>
    <scope>NUCLEOTIDE SEQUENCE [LARGE SCALE GENOMIC DNA]</scope>
    <source>
        <strain evidence="7">DSM 46839</strain>
    </source>
</reference>
<comment type="subcellular location">
    <subcellularLocation>
        <location evidence="1">Membrane</location>
        <topology evidence="1">Multi-pass membrane protein</topology>
    </subcellularLocation>
</comment>
<dbReference type="InterPro" id="IPR032808">
    <property type="entry name" value="DoxX"/>
</dbReference>
<evidence type="ECO:0000313" key="6">
    <source>
        <dbReference type="EMBL" id="SNS13479.1"/>
    </source>
</evidence>
<keyword evidence="2 5" id="KW-0812">Transmembrane</keyword>
<dbReference type="OrthoDB" id="3790625at2"/>
<keyword evidence="3 5" id="KW-1133">Transmembrane helix</keyword>
<feature type="transmembrane region" description="Helical" evidence="5">
    <location>
        <begin position="45"/>
        <end position="66"/>
    </location>
</feature>
<dbReference type="RefSeq" id="WP_089304385.1">
    <property type="nucleotide sequence ID" value="NZ_FZOO01000002.1"/>
</dbReference>
<feature type="transmembrane region" description="Helical" evidence="5">
    <location>
        <begin position="6"/>
        <end position="24"/>
    </location>
</feature>
<dbReference type="Pfam" id="PF13564">
    <property type="entry name" value="DoxX_2"/>
    <property type="match status" value="1"/>
</dbReference>
<dbReference type="GO" id="GO:0016020">
    <property type="term" value="C:membrane"/>
    <property type="evidence" value="ECO:0007669"/>
    <property type="project" value="UniProtKB-SubCell"/>
</dbReference>
<evidence type="ECO:0000256" key="3">
    <source>
        <dbReference type="ARBA" id="ARBA00022989"/>
    </source>
</evidence>
<feature type="transmembrane region" description="Helical" evidence="5">
    <location>
        <begin position="98"/>
        <end position="119"/>
    </location>
</feature>
<evidence type="ECO:0000256" key="4">
    <source>
        <dbReference type="ARBA" id="ARBA00023136"/>
    </source>
</evidence>
<keyword evidence="7" id="KW-1185">Reference proteome</keyword>
<dbReference type="EMBL" id="FZOO01000002">
    <property type="protein sequence ID" value="SNS13479.1"/>
    <property type="molecule type" value="Genomic_DNA"/>
</dbReference>
<gene>
    <name evidence="6" type="ORF">SAMN06893096_102171</name>
</gene>
<sequence>MLVALWIVQGLLALVFGGSGIVKATRDRKRLFDDGITWVEDFPEAAVKAIGVLEIVAAVGLVLPALTGIAPVLTPLAAAGIGVLMAGAGVVHFRRGEFAFIGVVGVLFGAAVFVAWGRFGPYAF</sequence>